<reference evidence="2 3" key="1">
    <citation type="submission" date="2023-10" db="EMBL/GenBank/DDBJ databases">
        <title>Complete Genome Sequence of Limnobacter thiooxidans CS-K2T, Isolated from freshwater lake sediments in Bavaria, Germany.</title>
        <authorList>
            <person name="Naruki M."/>
            <person name="Watanabe A."/>
            <person name="Warashina T."/>
            <person name="Morita T."/>
            <person name="Arakawa K."/>
        </authorList>
    </citation>
    <scope>NUCLEOTIDE SEQUENCE [LARGE SCALE GENOMIC DNA]</scope>
    <source>
        <strain evidence="2 3">CS-K2</strain>
    </source>
</reference>
<dbReference type="AlphaFoldDB" id="A0AA86IZ75"/>
<keyword evidence="1" id="KW-0472">Membrane</keyword>
<keyword evidence="1" id="KW-1133">Transmembrane helix</keyword>
<dbReference type="RefSeq" id="WP_130557164.1">
    <property type="nucleotide sequence ID" value="NZ_AP028947.1"/>
</dbReference>
<dbReference type="Proteomes" id="UP001329151">
    <property type="component" value="Chromosome"/>
</dbReference>
<keyword evidence="1" id="KW-0812">Transmembrane</keyword>
<proteinExistence type="predicted"/>
<gene>
    <name evidence="2" type="ORF">RGQ30_00940</name>
</gene>
<sequence>MFNQRNRSRSLSFDSHRNRGSFVGKLGKFLFVVFSLMVIAAVTLFGVSSCQNKAAHQQTLAYVSKNDCEFRFEGVGLTLIENHCGKDAGVYFMTPDGLHTAPLIDPAVSQLVQRHGCEAPNRCAFNLEVKGQSVSGQFDYTINGKEGFYSFEWPDDEQPRLVESSNSSNKS</sequence>
<evidence type="ECO:0000256" key="1">
    <source>
        <dbReference type="SAM" id="Phobius"/>
    </source>
</evidence>
<dbReference type="EMBL" id="AP028947">
    <property type="protein sequence ID" value="BET24593.1"/>
    <property type="molecule type" value="Genomic_DNA"/>
</dbReference>
<evidence type="ECO:0000313" key="2">
    <source>
        <dbReference type="EMBL" id="BET24593.1"/>
    </source>
</evidence>
<accession>A0AA86IZ75</accession>
<protein>
    <submittedName>
        <fullName evidence="2">Uncharacterized protein</fullName>
    </submittedName>
</protein>
<name>A0AA86IZ75_9BURK</name>
<organism evidence="2 3">
    <name type="scientific">Limnobacter thiooxidans</name>
    <dbReference type="NCBI Taxonomy" id="131080"/>
    <lineage>
        <taxon>Bacteria</taxon>
        <taxon>Pseudomonadati</taxon>
        <taxon>Pseudomonadota</taxon>
        <taxon>Betaproteobacteria</taxon>
        <taxon>Burkholderiales</taxon>
        <taxon>Burkholderiaceae</taxon>
        <taxon>Limnobacter</taxon>
    </lineage>
</organism>
<feature type="transmembrane region" description="Helical" evidence="1">
    <location>
        <begin position="26"/>
        <end position="47"/>
    </location>
</feature>
<keyword evidence="3" id="KW-1185">Reference proteome</keyword>
<dbReference type="KEGG" id="lto:RGQ30_00940"/>
<evidence type="ECO:0000313" key="3">
    <source>
        <dbReference type="Proteomes" id="UP001329151"/>
    </source>
</evidence>